<evidence type="ECO:0000256" key="3">
    <source>
        <dbReference type="PROSITE-ProRule" id="PRU00446"/>
    </source>
</evidence>
<dbReference type="GO" id="GO:0007165">
    <property type="term" value="P:signal transduction"/>
    <property type="evidence" value="ECO:0007669"/>
    <property type="project" value="TreeGrafter"/>
</dbReference>
<evidence type="ECO:0000313" key="6">
    <source>
        <dbReference type="EMBL" id="KAF3688722.1"/>
    </source>
</evidence>
<dbReference type="SUPFAM" id="SSF101898">
    <property type="entry name" value="NHL repeat"/>
    <property type="match status" value="1"/>
</dbReference>
<comment type="subcellular location">
    <subcellularLocation>
        <location evidence="1">Secreted</location>
    </subcellularLocation>
</comment>
<comment type="caution">
    <text evidence="3">Lacks conserved residue(s) required for the propagation of feature annotation.</text>
</comment>
<proteinExistence type="predicted"/>
<reference evidence="6 7" key="1">
    <citation type="submission" date="2019-02" db="EMBL/GenBank/DDBJ databases">
        <title>Opniocepnalus argus genome.</title>
        <authorList>
            <person name="Zhou C."/>
            <person name="Xiao S."/>
        </authorList>
    </citation>
    <scope>NUCLEOTIDE SEQUENCE [LARGE SCALE GENOMIC DNA]</scope>
    <source>
        <strain evidence="6">OARG1902GOOAL</strain>
        <tissue evidence="6">Muscle</tissue>
    </source>
</reference>
<evidence type="ECO:0000256" key="2">
    <source>
        <dbReference type="ARBA" id="ARBA00022525"/>
    </source>
</evidence>
<dbReference type="OrthoDB" id="8397025at2759"/>
<feature type="region of interest" description="Disordered" evidence="4">
    <location>
        <begin position="74"/>
        <end position="97"/>
    </location>
</feature>
<keyword evidence="2" id="KW-0964">Secreted</keyword>
<feature type="compositionally biased region" description="Low complexity" evidence="4">
    <location>
        <begin position="134"/>
        <end position="148"/>
    </location>
</feature>
<dbReference type="InterPro" id="IPR050605">
    <property type="entry name" value="Olfactomedin-like_domain"/>
</dbReference>
<dbReference type="SMART" id="SM00284">
    <property type="entry name" value="OLF"/>
    <property type="match status" value="1"/>
</dbReference>
<feature type="domain" description="Olfactomedin-like" evidence="5">
    <location>
        <begin position="767"/>
        <end position="1011"/>
    </location>
</feature>
<dbReference type="Pfam" id="PF01391">
    <property type="entry name" value="Collagen"/>
    <property type="match status" value="1"/>
</dbReference>
<organism evidence="6 7">
    <name type="scientific">Channa argus</name>
    <name type="common">Northern snakehead</name>
    <name type="synonym">Ophicephalus argus</name>
    <dbReference type="NCBI Taxonomy" id="215402"/>
    <lineage>
        <taxon>Eukaryota</taxon>
        <taxon>Metazoa</taxon>
        <taxon>Chordata</taxon>
        <taxon>Craniata</taxon>
        <taxon>Vertebrata</taxon>
        <taxon>Euteleostomi</taxon>
        <taxon>Actinopterygii</taxon>
        <taxon>Neopterygii</taxon>
        <taxon>Teleostei</taxon>
        <taxon>Neoteleostei</taxon>
        <taxon>Acanthomorphata</taxon>
        <taxon>Anabantaria</taxon>
        <taxon>Anabantiformes</taxon>
        <taxon>Channoidei</taxon>
        <taxon>Channidae</taxon>
        <taxon>Channa</taxon>
    </lineage>
</organism>
<dbReference type="Proteomes" id="UP000503349">
    <property type="component" value="Chromosome 4"/>
</dbReference>
<dbReference type="Pfam" id="PF02191">
    <property type="entry name" value="OLF"/>
    <property type="match status" value="1"/>
</dbReference>
<dbReference type="PANTHER" id="PTHR23192:SF85">
    <property type="entry name" value="GLIOMEDIN"/>
    <property type="match status" value="1"/>
</dbReference>
<feature type="compositionally biased region" description="Basic and acidic residues" evidence="4">
    <location>
        <begin position="74"/>
        <end position="89"/>
    </location>
</feature>
<keyword evidence="7" id="KW-1185">Reference proteome</keyword>
<dbReference type="PROSITE" id="PS51132">
    <property type="entry name" value="OLF"/>
    <property type="match status" value="1"/>
</dbReference>
<dbReference type="GO" id="GO:0005615">
    <property type="term" value="C:extracellular space"/>
    <property type="evidence" value="ECO:0007669"/>
    <property type="project" value="TreeGrafter"/>
</dbReference>
<sequence length="1012" mass="112673">MKEGNGVYLAWKVLLAGICVLLLLSSTGLVFLLVRQNELTEELVRLDAQMQELSQSCRLQAAILPEASEKAAELKKLQRSRRNPEGETREESDEKNDMMMLMTYSMVPVKAFLDLCGSSKGVCLTGPPGPPGWPGRAGSPGPQGAPGPEGKRGRRGPPGEKGDPGPRGNCGTYNNYTEGPLCPSGPPGPPGPPGPAGPACHCNKTRKKTIREQIRQTNMAMDLSPPFLTNEDFNETEAENQSSSPNYKIESPNDFFSVTVSAKPLDTITEYGKTTLSSEDTKTNLSLTTWEEDGTKAITTESASFHLEHNNDTLMMNDTNTENVTEPPVQLSTALLPQNFDHNSEVVNGTKNMTDTTITRELVSPSPDYGFDTWTQTNPENVTKESVNSLTPSSTTPNPTQNVLNVTDFKKRPTSTEFESPNNFINVTVSAKPLDTTTEYGKTTLSSEETKTNLSLTTWEEDGTKAITTESASFHLEHNNDIFMMNDTNTENVTEPPVKLSTALLPQNFDHNSEVVNSTNNITDTTITRALLSEDQNRDAFNGSGIIIGEIMESGSPYLPQDKQLNLTANEKWRKTESQRPPDNNKDVLNVSDSEKLLDRELEPEFVSFNQDNNHNSFNDTNTENVTEVPVLLVRASLDVEQSRDAFNASKAMTKTPMKSEPPTSHPADNSRDDLYVTESENLLEIKIEPESKSFQIGNNISNDTNTENVTEAPIKSTTVADAVDLSQMKGILNNSENFNDIPMKSGSSSRLQKINVTTNDSLKKTGCRIKSIKCPKRDNKMQSTFGAWMSDGLWLDEARYWMADHFSGRILVEYDNISLFHSRRNSTIDVGKYYQGCGHVVYNRTFYFHHGGTNRLIKFDLNTRRTNTLVLEGSRYNDRNYLFCNSKTYFKFAVDENGLWVIFGSDTDDDIMVAKLNPDTFSLESVVRTAYPTTKAGNAFILCGVLYFTDNNDRRVTYAFDLKKEISVNVSFDLRPADGILAMLSYYPNRRSLYMWDNRSLKTCSVKLKIT</sequence>
<gene>
    <name evidence="6" type="ORF">EXN66_Car004394</name>
</gene>
<feature type="region of interest" description="Disordered" evidence="4">
    <location>
        <begin position="127"/>
        <end position="201"/>
    </location>
</feature>
<evidence type="ECO:0000259" key="5">
    <source>
        <dbReference type="PROSITE" id="PS51132"/>
    </source>
</evidence>
<accession>A0A6G1PEQ5</accession>
<reference evidence="7" key="2">
    <citation type="submission" date="2019-02" db="EMBL/GenBank/DDBJ databases">
        <title>Opniocepnalus argus Var Kimnra genome.</title>
        <authorList>
            <person name="Zhou C."/>
            <person name="Xiao S."/>
        </authorList>
    </citation>
    <scope>NUCLEOTIDE SEQUENCE [LARGE SCALE GENOMIC DNA]</scope>
</reference>
<evidence type="ECO:0000313" key="7">
    <source>
        <dbReference type="Proteomes" id="UP000503349"/>
    </source>
</evidence>
<dbReference type="PANTHER" id="PTHR23192">
    <property type="entry name" value="OLFACTOMEDIN-RELATED"/>
    <property type="match status" value="1"/>
</dbReference>
<dbReference type="GO" id="GO:0009986">
    <property type="term" value="C:cell surface"/>
    <property type="evidence" value="ECO:0007669"/>
    <property type="project" value="TreeGrafter"/>
</dbReference>
<dbReference type="InterPro" id="IPR003112">
    <property type="entry name" value="Olfac-like_dom"/>
</dbReference>
<dbReference type="InterPro" id="IPR008160">
    <property type="entry name" value="Collagen"/>
</dbReference>
<dbReference type="AlphaFoldDB" id="A0A6G1PEQ5"/>
<evidence type="ECO:0000256" key="4">
    <source>
        <dbReference type="SAM" id="MobiDB-lite"/>
    </source>
</evidence>
<dbReference type="EMBL" id="CM015715">
    <property type="protein sequence ID" value="KAF3688722.1"/>
    <property type="molecule type" value="Genomic_DNA"/>
</dbReference>
<feature type="compositionally biased region" description="Pro residues" evidence="4">
    <location>
        <begin position="183"/>
        <end position="196"/>
    </location>
</feature>
<protein>
    <submittedName>
        <fullName evidence="6">Gliomedin</fullName>
    </submittedName>
</protein>
<evidence type="ECO:0000256" key="1">
    <source>
        <dbReference type="ARBA" id="ARBA00004613"/>
    </source>
</evidence>
<feature type="region of interest" description="Disordered" evidence="4">
    <location>
        <begin position="649"/>
        <end position="673"/>
    </location>
</feature>
<name>A0A6G1PEQ5_CHAAH</name>